<name>A0A2P2QZP0_RHIMU</name>
<sequence length="68" mass="7390">MLRNKQHCKGGPNGGSKSDFSTIICNATLGWICKVILESEVKVTFARNIHATGSPTVQECNPQLKIAF</sequence>
<dbReference type="AlphaFoldDB" id="A0A2P2QZP0"/>
<evidence type="ECO:0000313" key="1">
    <source>
        <dbReference type="EMBL" id="MBX72476.1"/>
    </source>
</evidence>
<dbReference type="EMBL" id="GGEC01091992">
    <property type="protein sequence ID" value="MBX72476.1"/>
    <property type="molecule type" value="Transcribed_RNA"/>
</dbReference>
<reference evidence="1" key="1">
    <citation type="submission" date="2018-02" db="EMBL/GenBank/DDBJ databases">
        <title>Rhizophora mucronata_Transcriptome.</title>
        <authorList>
            <person name="Meera S.P."/>
            <person name="Sreeshan A."/>
            <person name="Augustine A."/>
        </authorList>
    </citation>
    <scope>NUCLEOTIDE SEQUENCE</scope>
    <source>
        <tissue evidence="1">Leaf</tissue>
    </source>
</reference>
<accession>A0A2P2QZP0</accession>
<proteinExistence type="predicted"/>
<organism evidence="1">
    <name type="scientific">Rhizophora mucronata</name>
    <name type="common">Asiatic mangrove</name>
    <dbReference type="NCBI Taxonomy" id="61149"/>
    <lineage>
        <taxon>Eukaryota</taxon>
        <taxon>Viridiplantae</taxon>
        <taxon>Streptophyta</taxon>
        <taxon>Embryophyta</taxon>
        <taxon>Tracheophyta</taxon>
        <taxon>Spermatophyta</taxon>
        <taxon>Magnoliopsida</taxon>
        <taxon>eudicotyledons</taxon>
        <taxon>Gunneridae</taxon>
        <taxon>Pentapetalae</taxon>
        <taxon>rosids</taxon>
        <taxon>fabids</taxon>
        <taxon>Malpighiales</taxon>
        <taxon>Rhizophoraceae</taxon>
        <taxon>Rhizophora</taxon>
    </lineage>
</organism>
<protein>
    <submittedName>
        <fullName evidence="1">Uncharacterized protein</fullName>
    </submittedName>
</protein>